<evidence type="ECO:0000256" key="1">
    <source>
        <dbReference type="SAM" id="MobiDB-lite"/>
    </source>
</evidence>
<dbReference type="Proteomes" id="UP000252530">
    <property type="component" value="Unassembled WGS sequence"/>
</dbReference>
<name>A0A366K897_9BIFI</name>
<feature type="compositionally biased region" description="Basic and acidic residues" evidence="1">
    <location>
        <begin position="18"/>
        <end position="31"/>
    </location>
</feature>
<dbReference type="AlphaFoldDB" id="A0A366K897"/>
<organism evidence="2 3">
    <name type="scientific">Bifidobacterium aemilianum</name>
    <dbReference type="NCBI Taxonomy" id="2493120"/>
    <lineage>
        <taxon>Bacteria</taxon>
        <taxon>Bacillati</taxon>
        <taxon>Actinomycetota</taxon>
        <taxon>Actinomycetes</taxon>
        <taxon>Bifidobacteriales</taxon>
        <taxon>Bifidobacteriaceae</taxon>
        <taxon>Bifidobacterium</taxon>
    </lineage>
</organism>
<comment type="caution">
    <text evidence="2">The sequence shown here is derived from an EMBL/GenBank/DDBJ whole genome shotgun (WGS) entry which is preliminary data.</text>
</comment>
<feature type="region of interest" description="Disordered" evidence="1">
    <location>
        <begin position="18"/>
        <end position="48"/>
    </location>
</feature>
<evidence type="ECO:0000313" key="2">
    <source>
        <dbReference type="EMBL" id="RBP97894.1"/>
    </source>
</evidence>
<gene>
    <name evidence="2" type="ORF">CRD60_04750</name>
</gene>
<proteinExistence type="predicted"/>
<protein>
    <submittedName>
        <fullName evidence="2">Uncharacterized protein</fullName>
    </submittedName>
</protein>
<evidence type="ECO:0000313" key="3">
    <source>
        <dbReference type="Proteomes" id="UP000252530"/>
    </source>
</evidence>
<accession>A0A366K897</accession>
<keyword evidence="3" id="KW-1185">Reference proteome</keyword>
<reference evidence="2 3" key="1">
    <citation type="submission" date="2017-10" db="EMBL/GenBank/DDBJ databases">
        <title>Bifidobacterium xylocopum sp. nov. and Bifidobacterium aemilianum sp. nov., from the carpenter bee (Xylocopa violacea) digestive tract.</title>
        <authorList>
            <person name="Alberoni D."/>
            <person name="Baffoni L."/>
            <person name="Di Gioia D."/>
            <person name="Gaggia F."/>
            <person name="Biavati B."/>
        </authorList>
    </citation>
    <scope>NUCLEOTIDE SEQUENCE [LARGE SCALE GENOMIC DNA]</scope>
    <source>
        <strain evidence="2 3">XV10</strain>
    </source>
</reference>
<sequence>MPGIQAEVLRLGIQQLDKHQWGSRPRPETRSETMGADPMETLREGRSEETLSLVVPRLEHVRLE</sequence>
<dbReference type="EMBL" id="PDCG01000003">
    <property type="protein sequence ID" value="RBP97894.1"/>
    <property type="molecule type" value="Genomic_DNA"/>
</dbReference>